<feature type="compositionally biased region" description="Basic and acidic residues" evidence="1">
    <location>
        <begin position="7"/>
        <end position="22"/>
    </location>
</feature>
<evidence type="ECO:0000313" key="2">
    <source>
        <dbReference type="EMBL" id="KIV84549.1"/>
    </source>
</evidence>
<dbReference type="OrthoDB" id="5153521at2759"/>
<name>A0A0D1YSZ4_9EURO</name>
<accession>A0A0D1YSZ4</accession>
<dbReference type="AlphaFoldDB" id="A0A0D1YSZ4"/>
<proteinExistence type="predicted"/>
<sequence>MSSFSTHDLRSGAKPYQRDKTHNTKWSRGAKGSSIQSCTQHDYPMANCTKCLGRPKGQDLARGEARYKQNHKSRLTGQAATLARKVFRNEVVDGMDGPLANVSDNSEEDDVSDTSAAPLPAEAEYLYSYDAHTGPRAGTDILSHAVTQAVRRFENTETEKLVKKEYDVVDGKDMADFSTDEDEDDFEIIDHSHLN</sequence>
<reference evidence="2 3" key="1">
    <citation type="submission" date="2015-01" db="EMBL/GenBank/DDBJ databases">
        <title>The Genome Sequence of Exophiala sideris CBS121828.</title>
        <authorList>
            <consortium name="The Broad Institute Genomics Platform"/>
            <person name="Cuomo C."/>
            <person name="de Hoog S."/>
            <person name="Gorbushina A."/>
            <person name="Stielow B."/>
            <person name="Teixiera M."/>
            <person name="Abouelleil A."/>
            <person name="Chapman S.B."/>
            <person name="Priest M."/>
            <person name="Young S.K."/>
            <person name="Wortman J."/>
            <person name="Nusbaum C."/>
            <person name="Birren B."/>
        </authorList>
    </citation>
    <scope>NUCLEOTIDE SEQUENCE [LARGE SCALE GENOMIC DNA]</scope>
    <source>
        <strain evidence="2 3">CBS 121828</strain>
    </source>
</reference>
<dbReference type="HOGENOM" id="CLU_107878_0_0_1"/>
<dbReference type="EMBL" id="KN846951">
    <property type="protein sequence ID" value="KIV84549.1"/>
    <property type="molecule type" value="Genomic_DNA"/>
</dbReference>
<feature type="region of interest" description="Disordered" evidence="1">
    <location>
        <begin position="1"/>
        <end position="40"/>
    </location>
</feature>
<feature type="region of interest" description="Disordered" evidence="1">
    <location>
        <begin position="96"/>
        <end position="115"/>
    </location>
</feature>
<evidence type="ECO:0000256" key="1">
    <source>
        <dbReference type="SAM" id="MobiDB-lite"/>
    </source>
</evidence>
<dbReference type="Proteomes" id="UP000053599">
    <property type="component" value="Unassembled WGS sequence"/>
</dbReference>
<organism evidence="2 3">
    <name type="scientific">Exophiala sideris</name>
    <dbReference type="NCBI Taxonomy" id="1016849"/>
    <lineage>
        <taxon>Eukaryota</taxon>
        <taxon>Fungi</taxon>
        <taxon>Dikarya</taxon>
        <taxon>Ascomycota</taxon>
        <taxon>Pezizomycotina</taxon>
        <taxon>Eurotiomycetes</taxon>
        <taxon>Chaetothyriomycetidae</taxon>
        <taxon>Chaetothyriales</taxon>
        <taxon>Herpotrichiellaceae</taxon>
        <taxon>Exophiala</taxon>
    </lineage>
</organism>
<evidence type="ECO:0000313" key="3">
    <source>
        <dbReference type="Proteomes" id="UP000053599"/>
    </source>
</evidence>
<protein>
    <submittedName>
        <fullName evidence="2">Uncharacterized protein</fullName>
    </submittedName>
</protein>
<gene>
    <name evidence="2" type="ORF">PV11_00323</name>
</gene>